<dbReference type="InterPro" id="IPR052027">
    <property type="entry name" value="PspC"/>
</dbReference>
<comment type="caution">
    <text evidence="8">The sequence shown here is derived from an EMBL/GenBank/DDBJ whole genome shotgun (WGS) entry which is preliminary data.</text>
</comment>
<gene>
    <name evidence="8" type="ORF">ACFP3T_09400</name>
</gene>
<sequence length="64" mass="7198">MKIDIHRSSTNRVFAGVIGGIAEHFDWSANVARLIFVLLAITPMFPGIIAYLVLWLLMKDPIED</sequence>
<evidence type="ECO:0000256" key="4">
    <source>
        <dbReference type="ARBA" id="ARBA00022989"/>
    </source>
</evidence>
<keyword evidence="2" id="KW-1003">Cell membrane</keyword>
<feature type="domain" description="Phage shock protein PspC N-terminal" evidence="7">
    <location>
        <begin position="6"/>
        <end position="59"/>
    </location>
</feature>
<keyword evidence="4 6" id="KW-1133">Transmembrane helix</keyword>
<evidence type="ECO:0000259" key="7">
    <source>
        <dbReference type="Pfam" id="PF04024"/>
    </source>
</evidence>
<name>A0ABW1R7Q7_9LACO</name>
<evidence type="ECO:0000256" key="3">
    <source>
        <dbReference type="ARBA" id="ARBA00022692"/>
    </source>
</evidence>
<proteinExistence type="predicted"/>
<accession>A0ABW1R7Q7</accession>
<evidence type="ECO:0000256" key="2">
    <source>
        <dbReference type="ARBA" id="ARBA00022475"/>
    </source>
</evidence>
<keyword evidence="9" id="KW-1185">Reference proteome</keyword>
<dbReference type="RefSeq" id="WP_137639538.1">
    <property type="nucleotide sequence ID" value="NZ_BJDK01000007.1"/>
</dbReference>
<evidence type="ECO:0000256" key="6">
    <source>
        <dbReference type="SAM" id="Phobius"/>
    </source>
</evidence>
<keyword evidence="5 6" id="KW-0472">Membrane</keyword>
<keyword evidence="3 6" id="KW-0812">Transmembrane</keyword>
<protein>
    <submittedName>
        <fullName evidence="8">PspC domain-containing protein</fullName>
    </submittedName>
</protein>
<evidence type="ECO:0000256" key="1">
    <source>
        <dbReference type="ARBA" id="ARBA00004162"/>
    </source>
</evidence>
<dbReference type="Pfam" id="PF04024">
    <property type="entry name" value="PspC"/>
    <property type="match status" value="1"/>
</dbReference>
<evidence type="ECO:0000256" key="5">
    <source>
        <dbReference type="ARBA" id="ARBA00023136"/>
    </source>
</evidence>
<feature type="transmembrane region" description="Helical" evidence="6">
    <location>
        <begin position="34"/>
        <end position="58"/>
    </location>
</feature>
<reference evidence="9" key="1">
    <citation type="journal article" date="2019" name="Int. J. Syst. Evol. Microbiol.">
        <title>The Global Catalogue of Microorganisms (GCM) 10K type strain sequencing project: providing services to taxonomists for standard genome sequencing and annotation.</title>
        <authorList>
            <consortium name="The Broad Institute Genomics Platform"/>
            <consortium name="The Broad Institute Genome Sequencing Center for Infectious Disease"/>
            <person name="Wu L."/>
            <person name="Ma J."/>
        </authorList>
    </citation>
    <scope>NUCLEOTIDE SEQUENCE [LARGE SCALE GENOMIC DNA]</scope>
    <source>
        <strain evidence="9">CCM 8932</strain>
    </source>
</reference>
<dbReference type="EMBL" id="JBHSSD010000040">
    <property type="protein sequence ID" value="MFC6164882.1"/>
    <property type="molecule type" value="Genomic_DNA"/>
</dbReference>
<dbReference type="PANTHER" id="PTHR33885">
    <property type="entry name" value="PHAGE SHOCK PROTEIN C"/>
    <property type="match status" value="1"/>
</dbReference>
<organism evidence="8 9">
    <name type="scientific">Lactiplantibacillus dongliensis</name>
    <dbReference type="NCBI Taxonomy" id="2559919"/>
    <lineage>
        <taxon>Bacteria</taxon>
        <taxon>Bacillati</taxon>
        <taxon>Bacillota</taxon>
        <taxon>Bacilli</taxon>
        <taxon>Lactobacillales</taxon>
        <taxon>Lactobacillaceae</taxon>
        <taxon>Lactiplantibacillus</taxon>
    </lineage>
</organism>
<comment type="subcellular location">
    <subcellularLocation>
        <location evidence="1">Cell membrane</location>
        <topology evidence="1">Single-pass membrane protein</topology>
    </subcellularLocation>
</comment>
<dbReference type="PANTHER" id="PTHR33885:SF3">
    <property type="entry name" value="PHAGE SHOCK PROTEIN C"/>
    <property type="match status" value="1"/>
</dbReference>
<evidence type="ECO:0000313" key="9">
    <source>
        <dbReference type="Proteomes" id="UP001596253"/>
    </source>
</evidence>
<dbReference type="InterPro" id="IPR007168">
    <property type="entry name" value="Phageshock_PspC_N"/>
</dbReference>
<dbReference type="Proteomes" id="UP001596253">
    <property type="component" value="Unassembled WGS sequence"/>
</dbReference>
<evidence type="ECO:0000313" key="8">
    <source>
        <dbReference type="EMBL" id="MFC6164882.1"/>
    </source>
</evidence>